<organism evidence="1 2">
    <name type="scientific">Rothia aeria</name>
    <dbReference type="NCBI Taxonomy" id="172042"/>
    <lineage>
        <taxon>Bacteria</taxon>
        <taxon>Bacillati</taxon>
        <taxon>Actinomycetota</taxon>
        <taxon>Actinomycetes</taxon>
        <taxon>Micrococcales</taxon>
        <taxon>Micrococcaceae</taxon>
        <taxon>Rothia</taxon>
    </lineage>
</organism>
<dbReference type="KEGG" id="raj:RA11412_2674"/>
<gene>
    <name evidence="1" type="ORF">RA11412_2674</name>
</gene>
<dbReference type="Proteomes" id="UP000250241">
    <property type="component" value="Chromosome"/>
</dbReference>
<protein>
    <submittedName>
        <fullName evidence="1">Uncharacterized protein</fullName>
    </submittedName>
</protein>
<accession>A0A2Z5R2P8</accession>
<dbReference type="EMBL" id="AP017895">
    <property type="protein sequence ID" value="BAV88973.1"/>
    <property type="molecule type" value="Genomic_DNA"/>
</dbReference>
<sequence length="63" mass="7110">MTEQEEHKRHILSEYAAQILAATTRSAGSLEDNLVDVFRGYIFLPLKTRPSAPKTSLIAHETR</sequence>
<proteinExistence type="predicted"/>
<keyword evidence="2" id="KW-1185">Reference proteome</keyword>
<reference evidence="1 2" key="1">
    <citation type="submission" date="2016-10" db="EMBL/GenBank/DDBJ databases">
        <title>Genome sequence of Rothia aeria strain JCM11412.</title>
        <authorList>
            <person name="Nambu T."/>
        </authorList>
    </citation>
    <scope>NUCLEOTIDE SEQUENCE [LARGE SCALE GENOMIC DNA]</scope>
    <source>
        <strain evidence="1 2">JCM 11412</strain>
    </source>
</reference>
<name>A0A2Z5R2P8_9MICC</name>
<dbReference type="AlphaFoldDB" id="A0A2Z5R2P8"/>
<evidence type="ECO:0000313" key="1">
    <source>
        <dbReference type="EMBL" id="BAV88973.1"/>
    </source>
</evidence>
<evidence type="ECO:0000313" key="2">
    <source>
        <dbReference type="Proteomes" id="UP000250241"/>
    </source>
</evidence>